<dbReference type="InterPro" id="IPR029071">
    <property type="entry name" value="Ubiquitin-like_domsf"/>
</dbReference>
<feature type="domain" description="UBX" evidence="2">
    <location>
        <begin position="337"/>
        <end position="407"/>
    </location>
</feature>
<feature type="region of interest" description="Disordered" evidence="1">
    <location>
        <begin position="449"/>
        <end position="501"/>
    </location>
</feature>
<name>A0ABM1YJ78_AEDAL</name>
<reference evidence="4" key="2">
    <citation type="submission" date="2025-05" db="UniProtKB">
        <authorList>
            <consortium name="EnsemblMetazoa"/>
        </authorList>
    </citation>
    <scope>IDENTIFICATION</scope>
    <source>
        <strain evidence="4">Foshan</strain>
    </source>
</reference>
<dbReference type="PANTHER" id="PTHR46467:SF1">
    <property type="entry name" value="TETHER CONTAINING UBX DOMAIN FOR GLUT4"/>
    <property type="match status" value="1"/>
</dbReference>
<organism evidence="4 5">
    <name type="scientific">Aedes albopictus</name>
    <name type="common">Asian tiger mosquito</name>
    <name type="synonym">Stegomyia albopicta</name>
    <dbReference type="NCBI Taxonomy" id="7160"/>
    <lineage>
        <taxon>Eukaryota</taxon>
        <taxon>Metazoa</taxon>
        <taxon>Ecdysozoa</taxon>
        <taxon>Arthropoda</taxon>
        <taxon>Hexapoda</taxon>
        <taxon>Insecta</taxon>
        <taxon>Pterygota</taxon>
        <taxon>Neoptera</taxon>
        <taxon>Endopterygota</taxon>
        <taxon>Diptera</taxon>
        <taxon>Nematocera</taxon>
        <taxon>Culicoidea</taxon>
        <taxon>Culicidae</taxon>
        <taxon>Culicinae</taxon>
        <taxon>Aedini</taxon>
        <taxon>Aedes</taxon>
        <taxon>Stegomyia</taxon>
    </lineage>
</organism>
<dbReference type="Gene3D" id="3.10.20.90">
    <property type="entry name" value="Phosphatidylinositol 3-kinase Catalytic Subunit, Chain A, domain 1"/>
    <property type="match status" value="2"/>
</dbReference>
<proteinExistence type="predicted"/>
<reference evidence="5" key="1">
    <citation type="journal article" date="2015" name="Proc. Natl. Acad. Sci. U.S.A.">
        <title>Genome sequence of the Asian Tiger mosquito, Aedes albopictus, reveals insights into its biology, genetics, and evolution.</title>
        <authorList>
            <person name="Chen X.G."/>
            <person name="Jiang X."/>
            <person name="Gu J."/>
            <person name="Xu M."/>
            <person name="Wu Y."/>
            <person name="Deng Y."/>
            <person name="Zhang C."/>
            <person name="Bonizzoni M."/>
            <person name="Dermauw W."/>
            <person name="Vontas J."/>
            <person name="Armbruster P."/>
            <person name="Huang X."/>
            <person name="Yang Y."/>
            <person name="Zhang H."/>
            <person name="He W."/>
            <person name="Peng H."/>
            <person name="Liu Y."/>
            <person name="Wu K."/>
            <person name="Chen J."/>
            <person name="Lirakis M."/>
            <person name="Topalis P."/>
            <person name="Van Leeuwen T."/>
            <person name="Hall A.B."/>
            <person name="Jiang X."/>
            <person name="Thorpe C."/>
            <person name="Mueller R.L."/>
            <person name="Sun C."/>
            <person name="Waterhouse R.M."/>
            <person name="Yan G."/>
            <person name="Tu Z.J."/>
            <person name="Fang X."/>
            <person name="James A.A."/>
        </authorList>
    </citation>
    <scope>NUCLEOTIDE SEQUENCE [LARGE SCALE GENOMIC DNA]</scope>
    <source>
        <strain evidence="5">Foshan</strain>
    </source>
</reference>
<dbReference type="GeneID" id="109421817"/>
<protein>
    <recommendedName>
        <fullName evidence="6">TUG ubiquitin-like domain-containing protein</fullName>
    </recommendedName>
</protein>
<feature type="compositionally biased region" description="Polar residues" evidence="1">
    <location>
        <begin position="225"/>
        <end position="244"/>
    </location>
</feature>
<dbReference type="InterPro" id="IPR021569">
    <property type="entry name" value="TUG-UBL1"/>
</dbReference>
<feature type="region of interest" description="Disordered" evidence="1">
    <location>
        <begin position="166"/>
        <end position="262"/>
    </location>
</feature>
<dbReference type="EnsemblMetazoa" id="AALFPA23_009638.R13314">
    <property type="protein sequence ID" value="AALFPA23_009638.P13314"/>
    <property type="gene ID" value="AALFPA23_009638"/>
</dbReference>
<sequence length="509" mass="57038">MASKTVTVLTVHGRRQNVKVEPNTTLLDVLEQVCKKFNFNAPEYDLKHHNKVIDLSAMFRFSGLPNNALLEMAPATKTRTEEDIMLVMQLEDGTRLDGTFKPSTSLLHVLQTLCRDKANADSNPVMIYMRREVLWDSLDKTTLKNLGLTGGRAIIRLLQRKPEELKTQANVSAPLPQKEKPEEEDVAPTKTVPSKQATEKEQTPTTSGDQTPLPLSKKQKDEHSSSMPGPSSAAKQKSQPSNINKSKTPEKEPKPKPEPEIHILGERDAVLFNLETAEHGSFDLPDSFFDVTVKDVRHMYADLRNKVRELEEQPLMTSELRKLEDEKRVLNSLARYKNTIIRVQFPDRYILQGIFKLHETVADVMAFVQVHLDDQFAAIHLYTTPPKTILSPETTLVEARCVPQALLHVGFEADQKPDKPLKPKLYERLSNATGATELAARTRKNFIDNASSSTTSMETDASMEEDCGSSSGAAGRSANRIPNQNFRPSSVQPATTSDVKMPKWFKMGK</sequence>
<evidence type="ECO:0000313" key="4">
    <source>
        <dbReference type="EnsemblMetazoa" id="AALFPA23_009638.P13314"/>
    </source>
</evidence>
<evidence type="ECO:0000259" key="2">
    <source>
        <dbReference type="Pfam" id="PF00789"/>
    </source>
</evidence>
<feature type="compositionally biased region" description="Low complexity" evidence="1">
    <location>
        <begin position="468"/>
        <end position="478"/>
    </location>
</feature>
<dbReference type="SUPFAM" id="SSF54236">
    <property type="entry name" value="Ubiquitin-like"/>
    <property type="match status" value="2"/>
</dbReference>
<feature type="compositionally biased region" description="Polar residues" evidence="1">
    <location>
        <begin position="449"/>
        <end position="459"/>
    </location>
</feature>
<dbReference type="Proteomes" id="UP000069940">
    <property type="component" value="Unassembled WGS sequence"/>
</dbReference>
<evidence type="ECO:0000313" key="5">
    <source>
        <dbReference type="Proteomes" id="UP000069940"/>
    </source>
</evidence>
<dbReference type="Pfam" id="PF11470">
    <property type="entry name" value="TUG-UBL1"/>
    <property type="match status" value="1"/>
</dbReference>
<dbReference type="CDD" id="cd17075">
    <property type="entry name" value="UBX1_UBXN9"/>
    <property type="match status" value="1"/>
</dbReference>
<dbReference type="InterPro" id="IPR001012">
    <property type="entry name" value="UBX_dom"/>
</dbReference>
<evidence type="ECO:0000259" key="3">
    <source>
        <dbReference type="Pfam" id="PF11470"/>
    </source>
</evidence>
<dbReference type="CDD" id="cd16118">
    <property type="entry name" value="UBX2_UBXN9"/>
    <property type="match status" value="1"/>
</dbReference>
<dbReference type="Pfam" id="PF00789">
    <property type="entry name" value="UBX"/>
    <property type="match status" value="1"/>
</dbReference>
<dbReference type="RefSeq" id="XP_019551918.3">
    <property type="nucleotide sequence ID" value="XM_019696373.3"/>
</dbReference>
<feature type="compositionally biased region" description="Basic and acidic residues" evidence="1">
    <location>
        <begin position="247"/>
        <end position="262"/>
    </location>
</feature>
<accession>A0ABM1YJ78</accession>
<keyword evidence="5" id="KW-1185">Reference proteome</keyword>
<evidence type="ECO:0008006" key="6">
    <source>
        <dbReference type="Google" id="ProtNLM"/>
    </source>
</evidence>
<feature type="compositionally biased region" description="Polar residues" evidence="1">
    <location>
        <begin position="480"/>
        <end position="498"/>
    </location>
</feature>
<dbReference type="InterPro" id="IPR059238">
    <property type="entry name" value="UBX1_UBXN9"/>
</dbReference>
<feature type="domain" description="TUG ubiquitin-like" evidence="3">
    <location>
        <begin position="10"/>
        <end position="72"/>
    </location>
</feature>
<evidence type="ECO:0000256" key="1">
    <source>
        <dbReference type="SAM" id="MobiDB-lite"/>
    </source>
</evidence>
<dbReference type="CDD" id="cd16105">
    <property type="entry name" value="Ubl_ASPSCR1_like"/>
    <property type="match status" value="1"/>
</dbReference>
<dbReference type="PANTHER" id="PTHR46467">
    <property type="entry name" value="TETHER CONTAINING UBX DOMAIN FOR GLUT4"/>
    <property type="match status" value="1"/>
</dbReference>